<sequence length="525" mass="57920">MQRILWVCLLSCAVLCARCAGSRSQQEPLSESSPTASQVRLILEKEEPLPPTGTSHLLEPLPGSVYPKDMASPLFEWATQTQGIRRWLIQVKPSHGNPVYAFSKGTSWQPRESTWQKIKEQAGDKPVEIQIHGLGGDASETLLATASSRFTISEDAVEAAILYRQLPLPYQQSEGYVRGISWKLGAVSDTHSPKTVMDNQPVCSGCHQTSADGSLLAMEMNVAGDGGAHWVKPVSETMVVTEDDVMTWKNYPKPPFFPDTRGSFAKPSPTGRFLVSPVNEISLMVLSGDPAYSQLFFPTFGFLGVYDRQDESFAPLNGAQDWGYVHTDPSWYPDESALLFSRAETTNAYHPDLGDIKTLVSNQPIETLNARFPVQFDIFRLPFNGGKGGAPTPLNGASNNGMSNAFARVSPDGQWVVFTQSRSGLMLQPDSALYIVPASGGAARRMTCNRINMNSWHTWSPNGRWLAFASKNRSMYTELYLTHVDKNGVDSPSIRLLRFSHPTMAANIPEFVPFKPDAIDQIRLK</sequence>
<reference evidence="2 3" key="1">
    <citation type="submission" date="2021-02" db="EMBL/GenBank/DDBJ databases">
        <title>Complete genome of Desulfoluna sp. strain ASN36.</title>
        <authorList>
            <person name="Takahashi A."/>
            <person name="Kojima H."/>
            <person name="Fukui M."/>
        </authorList>
    </citation>
    <scope>NUCLEOTIDE SEQUENCE [LARGE SCALE GENOMIC DNA]</scope>
    <source>
        <strain evidence="2 3">ASN36</strain>
    </source>
</reference>
<evidence type="ECO:0000313" key="3">
    <source>
        <dbReference type="Proteomes" id="UP001320148"/>
    </source>
</evidence>
<keyword evidence="1" id="KW-0732">Signal</keyword>
<dbReference type="Proteomes" id="UP001320148">
    <property type="component" value="Chromosome"/>
</dbReference>
<organism evidence="2 3">
    <name type="scientific">Desulfoluna limicola</name>
    <dbReference type="NCBI Taxonomy" id="2810562"/>
    <lineage>
        <taxon>Bacteria</taxon>
        <taxon>Pseudomonadati</taxon>
        <taxon>Thermodesulfobacteriota</taxon>
        <taxon>Desulfobacteria</taxon>
        <taxon>Desulfobacterales</taxon>
        <taxon>Desulfolunaceae</taxon>
        <taxon>Desulfoluna</taxon>
    </lineage>
</organism>
<evidence type="ECO:0000313" key="2">
    <source>
        <dbReference type="EMBL" id="BCS98771.1"/>
    </source>
</evidence>
<dbReference type="Pfam" id="PF07676">
    <property type="entry name" value="PD40"/>
    <property type="match status" value="2"/>
</dbReference>
<protein>
    <submittedName>
        <fullName evidence="2">Cytochrome c biosynthesis protein</fullName>
    </submittedName>
</protein>
<feature type="signal peptide" evidence="1">
    <location>
        <begin position="1"/>
        <end position="20"/>
    </location>
</feature>
<dbReference type="PANTHER" id="PTHR32161">
    <property type="entry name" value="DPP6 N-TERMINAL DOMAIN-LIKE PROTEIN"/>
    <property type="match status" value="1"/>
</dbReference>
<dbReference type="Gene3D" id="2.120.10.30">
    <property type="entry name" value="TolB, C-terminal domain"/>
    <property type="match status" value="1"/>
</dbReference>
<dbReference type="SUPFAM" id="SSF82171">
    <property type="entry name" value="DPP6 N-terminal domain-like"/>
    <property type="match status" value="1"/>
</dbReference>
<name>A0ABM7PNB4_9BACT</name>
<dbReference type="InterPro" id="IPR011659">
    <property type="entry name" value="WD40"/>
</dbReference>
<dbReference type="InterPro" id="IPR011042">
    <property type="entry name" value="6-blade_b-propeller_TolB-like"/>
</dbReference>
<keyword evidence="3" id="KW-1185">Reference proteome</keyword>
<dbReference type="EMBL" id="AP024488">
    <property type="protein sequence ID" value="BCS98771.1"/>
    <property type="molecule type" value="Genomic_DNA"/>
</dbReference>
<dbReference type="PANTHER" id="PTHR32161:SF8">
    <property type="entry name" value="DPP6 N-TERMINAL DOMAIN-LIKE PROTEIN"/>
    <property type="match status" value="1"/>
</dbReference>
<feature type="chain" id="PRO_5046765253" evidence="1">
    <location>
        <begin position="21"/>
        <end position="525"/>
    </location>
</feature>
<dbReference type="RefSeq" id="WP_236890145.1">
    <property type="nucleotide sequence ID" value="NZ_AP024488.1"/>
</dbReference>
<proteinExistence type="predicted"/>
<gene>
    <name evidence="2" type="ORF">DSLASN_44030</name>
</gene>
<accession>A0ABM7PNB4</accession>
<evidence type="ECO:0000256" key="1">
    <source>
        <dbReference type="SAM" id="SignalP"/>
    </source>
</evidence>